<comment type="caution">
    <text evidence="1">The sequence shown here is derived from an EMBL/GenBank/DDBJ whole genome shotgun (WGS) entry which is preliminary data.</text>
</comment>
<sequence>MTPLVEHQRSLIYQSPRLPDFHTVRDLTLRGPDGEEYALAELIRRIGGESPFFLPLLETFAVHDCQFFVPLWDVVDMLCARTKGEVKLKSFQLLFGGLRDDAPVENRDEYVGHNLDKLDALCRKGLKVDIQSMYRFWNLDIDASIIEAFQNLLWTLEILGVNLQLREHIVMTHPAVSTDVEGKDLWGK</sequence>
<evidence type="ECO:0000313" key="2">
    <source>
        <dbReference type="Proteomes" id="UP001221142"/>
    </source>
</evidence>
<organism evidence="1 2">
    <name type="scientific">Roridomyces roridus</name>
    <dbReference type="NCBI Taxonomy" id="1738132"/>
    <lineage>
        <taxon>Eukaryota</taxon>
        <taxon>Fungi</taxon>
        <taxon>Dikarya</taxon>
        <taxon>Basidiomycota</taxon>
        <taxon>Agaricomycotina</taxon>
        <taxon>Agaricomycetes</taxon>
        <taxon>Agaricomycetidae</taxon>
        <taxon>Agaricales</taxon>
        <taxon>Marasmiineae</taxon>
        <taxon>Mycenaceae</taxon>
        <taxon>Roridomyces</taxon>
    </lineage>
</organism>
<dbReference type="Proteomes" id="UP001221142">
    <property type="component" value="Unassembled WGS sequence"/>
</dbReference>
<protein>
    <submittedName>
        <fullName evidence="1">Uncharacterized protein</fullName>
    </submittedName>
</protein>
<reference evidence="1" key="1">
    <citation type="submission" date="2023-03" db="EMBL/GenBank/DDBJ databases">
        <title>Massive genome expansion in bonnet fungi (Mycena s.s.) driven by repeated elements and novel gene families across ecological guilds.</title>
        <authorList>
            <consortium name="Lawrence Berkeley National Laboratory"/>
            <person name="Harder C.B."/>
            <person name="Miyauchi S."/>
            <person name="Viragh M."/>
            <person name="Kuo A."/>
            <person name="Thoen E."/>
            <person name="Andreopoulos B."/>
            <person name="Lu D."/>
            <person name="Skrede I."/>
            <person name="Drula E."/>
            <person name="Henrissat B."/>
            <person name="Morin E."/>
            <person name="Kohler A."/>
            <person name="Barry K."/>
            <person name="LaButti K."/>
            <person name="Morin E."/>
            <person name="Salamov A."/>
            <person name="Lipzen A."/>
            <person name="Mereny Z."/>
            <person name="Hegedus B."/>
            <person name="Baldrian P."/>
            <person name="Stursova M."/>
            <person name="Weitz H."/>
            <person name="Taylor A."/>
            <person name="Grigoriev I.V."/>
            <person name="Nagy L.G."/>
            <person name="Martin F."/>
            <person name="Kauserud H."/>
        </authorList>
    </citation>
    <scope>NUCLEOTIDE SEQUENCE</scope>
    <source>
        <strain evidence="1">9284</strain>
    </source>
</reference>
<dbReference type="AlphaFoldDB" id="A0AAD7FUX2"/>
<proteinExistence type="predicted"/>
<gene>
    <name evidence="1" type="ORF">FB45DRAFT_1021270</name>
</gene>
<name>A0AAD7FUX2_9AGAR</name>
<dbReference type="EMBL" id="JARKIF010000003">
    <property type="protein sequence ID" value="KAJ7644505.1"/>
    <property type="molecule type" value="Genomic_DNA"/>
</dbReference>
<evidence type="ECO:0000313" key="1">
    <source>
        <dbReference type="EMBL" id="KAJ7644505.1"/>
    </source>
</evidence>
<keyword evidence="2" id="KW-1185">Reference proteome</keyword>
<accession>A0AAD7FUX2</accession>